<dbReference type="PANTHER" id="PTHR19143:SF458">
    <property type="entry name" value="FIBRINOGEN C-TERMINAL DOMAIN-CONTAINING PROTEIN-RELATED"/>
    <property type="match status" value="1"/>
</dbReference>
<accession>A0AAV2SR63</accession>
<sequence>GKKPTPTRNCHDLKKQGKKTGAHMITPCNDDITKVVKVYCDMDTDGGGWTVIQRRDNYLKQQGFYYNWYYYALGFGSVMKDFWLGNDNIHCLTEQHHNEIRFDLGDWSGNTAYAKYDFFHVDDRVNRYKMTVRNYTGNAGNSFEYNSNRAFSTYDGDSDSSSSNCASSSYRYSGWWHGSCTNVNLNGLYNGTSYKMPYWYHWKNSHVALKKTEMKLRPKH</sequence>
<dbReference type="SMART" id="SM00186">
    <property type="entry name" value="FBG"/>
    <property type="match status" value="1"/>
</dbReference>
<organism evidence="2 3">
    <name type="scientific">Meganyctiphanes norvegica</name>
    <name type="common">Northern krill</name>
    <name type="synonym">Thysanopoda norvegica</name>
    <dbReference type="NCBI Taxonomy" id="48144"/>
    <lineage>
        <taxon>Eukaryota</taxon>
        <taxon>Metazoa</taxon>
        <taxon>Ecdysozoa</taxon>
        <taxon>Arthropoda</taxon>
        <taxon>Crustacea</taxon>
        <taxon>Multicrustacea</taxon>
        <taxon>Malacostraca</taxon>
        <taxon>Eumalacostraca</taxon>
        <taxon>Eucarida</taxon>
        <taxon>Euphausiacea</taxon>
        <taxon>Euphausiidae</taxon>
        <taxon>Meganyctiphanes</taxon>
    </lineage>
</organism>
<protein>
    <recommendedName>
        <fullName evidence="1">Fibrinogen C-terminal domain-containing protein</fullName>
    </recommendedName>
</protein>
<dbReference type="PANTHER" id="PTHR19143">
    <property type="entry name" value="FIBRINOGEN/TENASCIN/ANGIOPOEITIN"/>
    <property type="match status" value="1"/>
</dbReference>
<dbReference type="InterPro" id="IPR002181">
    <property type="entry name" value="Fibrinogen_a/b/g_C_dom"/>
</dbReference>
<dbReference type="Gene3D" id="3.90.215.10">
    <property type="entry name" value="Gamma Fibrinogen, chain A, domain 1"/>
    <property type="match status" value="1"/>
</dbReference>
<dbReference type="EMBL" id="CAXKWB010095124">
    <property type="protein sequence ID" value="CAL4219637.1"/>
    <property type="molecule type" value="Genomic_DNA"/>
</dbReference>
<gene>
    <name evidence="2" type="ORF">MNOR_LOCUS38974</name>
</gene>
<feature type="non-terminal residue" evidence="2">
    <location>
        <position position="1"/>
    </location>
</feature>
<dbReference type="InterPro" id="IPR050373">
    <property type="entry name" value="Fibrinogen_C-term_domain"/>
</dbReference>
<comment type="caution">
    <text evidence="2">The sequence shown here is derived from an EMBL/GenBank/DDBJ whole genome shotgun (WGS) entry which is preliminary data.</text>
</comment>
<reference evidence="2 3" key="1">
    <citation type="submission" date="2024-05" db="EMBL/GenBank/DDBJ databases">
        <authorList>
            <person name="Wallberg A."/>
        </authorList>
    </citation>
    <scope>NUCLEOTIDE SEQUENCE [LARGE SCALE GENOMIC DNA]</scope>
</reference>
<evidence type="ECO:0000259" key="1">
    <source>
        <dbReference type="PROSITE" id="PS51406"/>
    </source>
</evidence>
<feature type="domain" description="Fibrinogen C-terminal" evidence="1">
    <location>
        <begin position="1"/>
        <end position="220"/>
    </location>
</feature>
<evidence type="ECO:0000313" key="3">
    <source>
        <dbReference type="Proteomes" id="UP001497623"/>
    </source>
</evidence>
<dbReference type="SUPFAM" id="SSF56496">
    <property type="entry name" value="Fibrinogen C-terminal domain-like"/>
    <property type="match status" value="1"/>
</dbReference>
<dbReference type="PROSITE" id="PS51406">
    <property type="entry name" value="FIBRINOGEN_C_2"/>
    <property type="match status" value="1"/>
</dbReference>
<name>A0AAV2SR63_MEGNR</name>
<dbReference type="NCBIfam" id="NF040941">
    <property type="entry name" value="GGGWT_bact"/>
    <property type="match status" value="1"/>
</dbReference>
<evidence type="ECO:0000313" key="2">
    <source>
        <dbReference type="EMBL" id="CAL4219637.1"/>
    </source>
</evidence>
<dbReference type="AlphaFoldDB" id="A0AAV2SR63"/>
<dbReference type="Pfam" id="PF00147">
    <property type="entry name" value="Fibrinogen_C"/>
    <property type="match status" value="1"/>
</dbReference>
<keyword evidence="3" id="KW-1185">Reference proteome</keyword>
<proteinExistence type="predicted"/>
<dbReference type="InterPro" id="IPR036056">
    <property type="entry name" value="Fibrinogen-like_C"/>
</dbReference>
<dbReference type="GO" id="GO:0005615">
    <property type="term" value="C:extracellular space"/>
    <property type="evidence" value="ECO:0007669"/>
    <property type="project" value="TreeGrafter"/>
</dbReference>
<dbReference type="CDD" id="cd00087">
    <property type="entry name" value="FReD"/>
    <property type="match status" value="1"/>
</dbReference>
<dbReference type="Proteomes" id="UP001497623">
    <property type="component" value="Unassembled WGS sequence"/>
</dbReference>
<dbReference type="InterPro" id="IPR014716">
    <property type="entry name" value="Fibrinogen_a/b/g_C_1"/>
</dbReference>